<keyword evidence="2" id="KW-1185">Reference proteome</keyword>
<dbReference type="OrthoDB" id="5243870at2"/>
<reference evidence="1 2" key="1">
    <citation type="submission" date="2019-02" db="EMBL/GenBank/DDBJ databases">
        <title>Sequencing the genomes of 1000 actinobacteria strains.</title>
        <authorList>
            <person name="Klenk H.-P."/>
        </authorList>
    </citation>
    <scope>NUCLEOTIDE SEQUENCE [LARGE SCALE GENOMIC DNA]</scope>
    <source>
        <strain evidence="1 2">DSM 45162</strain>
    </source>
</reference>
<dbReference type="InterPro" id="IPR027417">
    <property type="entry name" value="P-loop_NTPase"/>
</dbReference>
<dbReference type="RefSeq" id="WP_130513829.1">
    <property type="nucleotide sequence ID" value="NZ_SHKY01000002.1"/>
</dbReference>
<dbReference type="Proteomes" id="UP000292564">
    <property type="component" value="Unassembled WGS sequence"/>
</dbReference>
<protein>
    <submittedName>
        <fullName evidence="1">Cellulose biosynthesis protein BcsQ</fullName>
    </submittedName>
</protein>
<evidence type="ECO:0000313" key="2">
    <source>
        <dbReference type="Proteomes" id="UP000292564"/>
    </source>
</evidence>
<comment type="caution">
    <text evidence="1">The sequence shown here is derived from an EMBL/GenBank/DDBJ whole genome shotgun (WGS) entry which is preliminary data.</text>
</comment>
<gene>
    <name evidence="1" type="ORF">EV385_6717</name>
</gene>
<accession>A0A4Q7Z9A7</accession>
<name>A0A4Q7Z9A7_9ACTN</name>
<dbReference type="SUPFAM" id="SSF52540">
    <property type="entry name" value="P-loop containing nucleoside triphosphate hydrolases"/>
    <property type="match status" value="1"/>
</dbReference>
<evidence type="ECO:0000313" key="1">
    <source>
        <dbReference type="EMBL" id="RZU46641.1"/>
    </source>
</evidence>
<proteinExistence type="predicted"/>
<dbReference type="Gene3D" id="3.40.50.300">
    <property type="entry name" value="P-loop containing nucleotide triphosphate hydrolases"/>
    <property type="match status" value="1"/>
</dbReference>
<dbReference type="EMBL" id="SHKY01000002">
    <property type="protein sequence ID" value="RZU46641.1"/>
    <property type="molecule type" value="Genomic_DNA"/>
</dbReference>
<sequence>MALIAVTAAKGAPGATVTSLALTLAWPRAALLAECDPSGGSVLSGYLGGQVPADRGIAGLAVADYHGRLVDDFAQQLLYLDDEEPHRLLLPGITDPAHSAGLTGLWDRLGEYLRQLDRSTPPVDVIVDCGRIPAPHAPLPLIRHADVVLLVMGRTLGAIDAAASRLSLLRRELEHSGGVVRLVLRGTGDYEPREIAKRLDTPVLTTLPEDTKTATMLSTGTGTPRSSATLLRALRSAATPLQTLIDQRRHVFAVPAPREAARA</sequence>
<organism evidence="1 2">
    <name type="scientific">Krasilnikovia cinnamomea</name>
    <dbReference type="NCBI Taxonomy" id="349313"/>
    <lineage>
        <taxon>Bacteria</taxon>
        <taxon>Bacillati</taxon>
        <taxon>Actinomycetota</taxon>
        <taxon>Actinomycetes</taxon>
        <taxon>Micromonosporales</taxon>
        <taxon>Micromonosporaceae</taxon>
        <taxon>Krasilnikovia</taxon>
    </lineage>
</organism>
<dbReference type="AlphaFoldDB" id="A0A4Q7Z9A7"/>